<dbReference type="SUPFAM" id="SSF56235">
    <property type="entry name" value="N-terminal nucleophile aminohydrolases (Ntn hydrolases)"/>
    <property type="match status" value="1"/>
</dbReference>
<dbReference type="RefSeq" id="WP_093278340.1">
    <property type="nucleotide sequence ID" value="NZ_FNOK01000089.1"/>
</dbReference>
<feature type="domain" description="Peptidase C45 hydrolase" evidence="1">
    <location>
        <begin position="113"/>
        <end position="360"/>
    </location>
</feature>
<organism evidence="2 3">
    <name type="scientific">Saccharopolyspora shandongensis</name>
    <dbReference type="NCBI Taxonomy" id="418495"/>
    <lineage>
        <taxon>Bacteria</taxon>
        <taxon>Bacillati</taxon>
        <taxon>Actinomycetota</taxon>
        <taxon>Actinomycetes</taxon>
        <taxon>Pseudonocardiales</taxon>
        <taxon>Pseudonocardiaceae</taxon>
        <taxon>Saccharopolyspora</taxon>
    </lineage>
</organism>
<dbReference type="Proteomes" id="UP000199529">
    <property type="component" value="Unassembled WGS sequence"/>
</dbReference>
<gene>
    <name evidence="2" type="ORF">SAMN05216215_108920</name>
</gene>
<accession>A0A1H3TRC6</accession>
<dbReference type="STRING" id="418495.SAMN05216215_108920"/>
<proteinExistence type="predicted"/>
<dbReference type="AlphaFoldDB" id="A0A1H3TRC6"/>
<dbReference type="GO" id="GO:0016740">
    <property type="term" value="F:transferase activity"/>
    <property type="evidence" value="ECO:0007669"/>
    <property type="project" value="UniProtKB-KW"/>
</dbReference>
<evidence type="ECO:0000313" key="3">
    <source>
        <dbReference type="Proteomes" id="UP000199529"/>
    </source>
</evidence>
<dbReference type="NCBIfam" id="NF040521">
    <property type="entry name" value="C45_proenzyme"/>
    <property type="match status" value="1"/>
</dbReference>
<dbReference type="EMBL" id="FNOK01000089">
    <property type="protein sequence ID" value="SDZ52371.1"/>
    <property type="molecule type" value="Genomic_DNA"/>
</dbReference>
<dbReference type="InterPro" id="IPR047794">
    <property type="entry name" value="C45_proenzyme-like"/>
</dbReference>
<keyword evidence="2" id="KW-0808">Transferase</keyword>
<dbReference type="InterPro" id="IPR005079">
    <property type="entry name" value="Peptidase_C45_hydrolase"/>
</dbReference>
<name>A0A1H3TRC6_9PSEU</name>
<dbReference type="Pfam" id="PF03417">
    <property type="entry name" value="AAT"/>
    <property type="match status" value="1"/>
</dbReference>
<dbReference type="OrthoDB" id="3501755at2"/>
<sequence>MSVTSEIIAGGDGDFMTVRKVTAAGGQREIGRALAAEAVATFGWAPVLVDPVVNRARRTWFERNWPQHHERMRGAAEAVGADFDDDRVHLDGLTGVPSGSACSVTYLRPSATKEGHGLFGRNYDFFTTSAEEIFAALGGPEPTAPRPPMASTPYVINSIPDAGPGTTVLIMNELDSCMEGINEHGLAVALLIADAENTTPPVEAGPQVGISSAQLPRFVLDTCATAAEAKQALLGAKQYDLGVPLHYLIADAAGNAFIWERGDAGTEHIVDIDGDALCLTNHLVHKQQAGELPPDNEETLRTYGRYQELLDRTGGSVMSGELLRATLDEIGFDATNAGLYPVRTLWRTVFDLDERTMSTRFYLGDTATGGLRHSAELTFGPGLLAG</sequence>
<protein>
    <submittedName>
        <fullName evidence="2">Acyl-coenzyme A:6-aminopenicillanic acid acyl-transferase</fullName>
    </submittedName>
</protein>
<dbReference type="InterPro" id="IPR029055">
    <property type="entry name" value="Ntn_hydrolases_N"/>
</dbReference>
<evidence type="ECO:0000313" key="2">
    <source>
        <dbReference type="EMBL" id="SDZ52371.1"/>
    </source>
</evidence>
<dbReference type="Gene3D" id="3.60.60.10">
    <property type="entry name" value="Penicillin V Acylase, Chain A"/>
    <property type="match status" value="1"/>
</dbReference>
<reference evidence="3" key="1">
    <citation type="submission" date="2016-10" db="EMBL/GenBank/DDBJ databases">
        <authorList>
            <person name="Varghese N."/>
            <person name="Submissions S."/>
        </authorList>
    </citation>
    <scope>NUCLEOTIDE SEQUENCE [LARGE SCALE GENOMIC DNA]</scope>
    <source>
        <strain evidence="3">CGMCC 4.3530</strain>
    </source>
</reference>
<evidence type="ECO:0000259" key="1">
    <source>
        <dbReference type="Pfam" id="PF03417"/>
    </source>
</evidence>
<keyword evidence="3" id="KW-1185">Reference proteome</keyword>